<evidence type="ECO:0000313" key="1">
    <source>
        <dbReference type="EMBL" id="BFD48241.1"/>
    </source>
</evidence>
<dbReference type="AlphaFoldDB" id="A0AAT9GEU0"/>
<dbReference type="InterPro" id="IPR008861">
    <property type="entry name" value="GpX-like"/>
</dbReference>
<reference evidence="1" key="1">
    <citation type="submission" date="2024-01" db="EMBL/GenBank/DDBJ databases">
        <title>Sequencing the genomes of a sandfly, Sergentomyia squamirostris, and its two endosymbionts.</title>
        <authorList>
            <person name="Itokawa K."/>
            <person name="Sanjoba C."/>
        </authorList>
    </citation>
    <scope>NUCLEOTIDE SEQUENCE</scope>
    <source>
        <strain evidence="1">WSSQ</strain>
    </source>
</reference>
<accession>A0AAT9GEU0</accession>
<dbReference type="Pfam" id="PF05489">
    <property type="entry name" value="Phage_tail_X"/>
    <property type="match status" value="1"/>
</dbReference>
<sequence>MIVHYITRENEMLDQICWKHYGYSSGAVEIVLEENPGIADYGSFLPAGLKIRLPTIQEQLKKSKLKVWE</sequence>
<name>A0AAT9GEU0_9RICK</name>
<dbReference type="EMBL" id="AP029172">
    <property type="protein sequence ID" value="BFD48241.1"/>
    <property type="molecule type" value="Genomic_DNA"/>
</dbReference>
<protein>
    <submittedName>
        <fullName evidence="1">Tail protein X</fullName>
    </submittedName>
</protein>
<gene>
    <name evidence="1" type="ORF">DMENIID0003_13150</name>
</gene>
<organism evidence="1">
    <name type="scientific">Wolbachia endosymbiont of Sergentomyia squamirostris</name>
    <dbReference type="NCBI Taxonomy" id="3113640"/>
    <lineage>
        <taxon>Bacteria</taxon>
        <taxon>Pseudomonadati</taxon>
        <taxon>Pseudomonadota</taxon>
        <taxon>Alphaproteobacteria</taxon>
        <taxon>Rickettsiales</taxon>
        <taxon>Anaplasmataceae</taxon>
        <taxon>Wolbachieae</taxon>
        <taxon>Wolbachia</taxon>
    </lineage>
</organism>
<proteinExistence type="predicted"/>